<keyword evidence="2" id="KW-1185">Reference proteome</keyword>
<gene>
    <name evidence="1" type="ORF">OB144RH_04130</name>
</gene>
<protein>
    <submittedName>
        <fullName evidence="1">Uncharacterized protein</fullName>
    </submittedName>
</protein>
<evidence type="ECO:0000313" key="2">
    <source>
        <dbReference type="Proteomes" id="UP001642485"/>
    </source>
</evidence>
<accession>A0ABP0T591</accession>
<reference evidence="1 2" key="1">
    <citation type="submission" date="2024-02" db="EMBL/GenBank/DDBJ databases">
        <authorList>
            <person name="Nijsse B."/>
            <person name="Sprong H."/>
        </authorList>
    </citation>
    <scope>NUCLEOTIDE SEQUENCE [LARGE SCALE GENOMIC DNA]</scope>
    <source>
        <strain evidence="1">OB144</strain>
    </source>
</reference>
<dbReference type="RefSeq" id="WP_355403558.1">
    <property type="nucleotide sequence ID" value="NZ_OY974080.1"/>
</dbReference>
<sequence>MFDKNKDLLILKNTNAKNKEKIKKIFPFITVSNNIINVFLLSS</sequence>
<dbReference type="Proteomes" id="UP001642485">
    <property type="component" value="Chromosome"/>
</dbReference>
<name>A0ABP0T591_RICHE</name>
<organism evidence="1 2">
    <name type="scientific">Rickettsia helvetica</name>
    <dbReference type="NCBI Taxonomy" id="35789"/>
    <lineage>
        <taxon>Bacteria</taxon>
        <taxon>Pseudomonadati</taxon>
        <taxon>Pseudomonadota</taxon>
        <taxon>Alphaproteobacteria</taxon>
        <taxon>Rickettsiales</taxon>
        <taxon>Rickettsiaceae</taxon>
        <taxon>Rickettsieae</taxon>
        <taxon>Rickettsia</taxon>
        <taxon>spotted fever group</taxon>
    </lineage>
</organism>
<evidence type="ECO:0000313" key="1">
    <source>
        <dbReference type="EMBL" id="CAK9120958.1"/>
    </source>
</evidence>
<proteinExistence type="predicted"/>
<dbReference type="EMBL" id="OZ018776">
    <property type="protein sequence ID" value="CAK9120958.1"/>
    <property type="molecule type" value="Genomic_DNA"/>
</dbReference>